<keyword evidence="2" id="KW-0472">Membrane</keyword>
<dbReference type="InterPro" id="IPR037066">
    <property type="entry name" value="Plug_dom_sf"/>
</dbReference>
<evidence type="ECO:0000256" key="1">
    <source>
        <dbReference type="ARBA" id="ARBA00004442"/>
    </source>
</evidence>
<proteinExistence type="predicted"/>
<dbReference type="InterPro" id="IPR036942">
    <property type="entry name" value="Beta-barrel_TonB_sf"/>
</dbReference>
<dbReference type="GO" id="GO:0009279">
    <property type="term" value="C:cell outer membrane"/>
    <property type="evidence" value="ECO:0007669"/>
    <property type="project" value="UniProtKB-SubCell"/>
</dbReference>
<comment type="subcellular location">
    <subcellularLocation>
        <location evidence="1">Cell outer membrane</location>
    </subcellularLocation>
</comment>
<evidence type="ECO:0000313" key="7">
    <source>
        <dbReference type="Proteomes" id="UP000325105"/>
    </source>
</evidence>
<dbReference type="Pfam" id="PF13620">
    <property type="entry name" value="CarboxypepD_reg"/>
    <property type="match status" value="1"/>
</dbReference>
<evidence type="ECO:0000259" key="5">
    <source>
        <dbReference type="Pfam" id="PF14905"/>
    </source>
</evidence>
<dbReference type="InterPro" id="IPR041700">
    <property type="entry name" value="OMP_b-brl_3"/>
</dbReference>
<dbReference type="AlphaFoldDB" id="A0A5S5CW06"/>
<accession>A0A5S5CW06</accession>
<feature type="signal peptide" evidence="4">
    <location>
        <begin position="1"/>
        <end position="22"/>
    </location>
</feature>
<dbReference type="SUPFAM" id="SSF49464">
    <property type="entry name" value="Carboxypeptidase regulatory domain-like"/>
    <property type="match status" value="1"/>
</dbReference>
<dbReference type="EMBL" id="VNHX01000039">
    <property type="protein sequence ID" value="TYP87274.1"/>
    <property type="molecule type" value="Genomic_DNA"/>
</dbReference>
<dbReference type="OrthoDB" id="606851at2"/>
<feature type="chain" id="PRO_5024342386" evidence="4">
    <location>
        <begin position="23"/>
        <end position="831"/>
    </location>
</feature>
<dbReference type="SUPFAM" id="SSF56935">
    <property type="entry name" value="Porins"/>
    <property type="match status" value="1"/>
</dbReference>
<keyword evidence="3" id="KW-0998">Cell outer membrane</keyword>
<dbReference type="RefSeq" id="WP_148910392.1">
    <property type="nucleotide sequence ID" value="NZ_VNHX01000039.1"/>
</dbReference>
<keyword evidence="4" id="KW-0732">Signal</keyword>
<dbReference type="Pfam" id="PF14905">
    <property type="entry name" value="OMP_b-brl_3"/>
    <property type="match status" value="1"/>
</dbReference>
<dbReference type="Proteomes" id="UP000325105">
    <property type="component" value="Unassembled WGS sequence"/>
</dbReference>
<name>A0A5S5CW06_9SPHI</name>
<dbReference type="PANTHER" id="PTHR40980">
    <property type="entry name" value="PLUG DOMAIN-CONTAINING PROTEIN"/>
    <property type="match status" value="1"/>
</dbReference>
<dbReference type="PANTHER" id="PTHR40980:SF4">
    <property type="entry name" value="TONB-DEPENDENT RECEPTOR-LIKE BETA-BARREL DOMAIN-CONTAINING PROTEIN"/>
    <property type="match status" value="1"/>
</dbReference>
<feature type="domain" description="Outer membrane protein beta-barrel" evidence="5">
    <location>
        <begin position="384"/>
        <end position="804"/>
    </location>
</feature>
<keyword evidence="7" id="KW-1185">Reference proteome</keyword>
<sequence>MVSTKNFKLLLFSLFTPLFLLAQQGKIEAVVVDAETNEPIIGASASLLRQVDKGYVLGAQSDINGRLVFNAVNAGSYALRVTYVGKQDVIRENIQINSGASINLGKILLTDDGKVIQEVVVEGRVPEMQLGIDKKTFDVSQSLVSIGGSATDVLQNVPTIQVDSDGSVSLRGSSSVRILIDGKESAMAGSDINSLLQSLPANAIAKVEVITNPSAKYDAEGQSGIINIVLKKDARIGLNGNVTVSGGSYDNYNAGVNLNYRSGRFNYFGGYNFARRVQPGDNLNDNTELINGVIQDTSERTISRADNNRKGINHTVRLGADFYATPKTTFSLGTNFSVRNNDRRSDISYEYFNIPRFGGNAFRRSQQYEDDLGIDLTFDFKQELGREGEELTANVTYGNDSEEGTNDFFQTYASGRADFQRNNVTSEAGTNWNFQVDYTLPFSENHKFEAGYRTIIRNSEDSQWSELLDTLTRQFLPDYSVSNDFNLKNSIHALYVNYQRMLTEKLGVQAGLRGEQTYLNSIYYNLDPDASADERETRGTQDFFRLYPSVFLSYEVGKSGDKVQLSYTRRVQRPRGWQVNPFINVSDETNYRQGNPNLLPEDIHAFELSFAKFYDKWNFVTSAYYRHVNDMTSPFLRNPEEIAEIVGDNSNVTYSRWENVAQQDAGGFEAISKVNLFKWWDATANVNLFYNRTRPYAAFEANEVENFSWNGNINTNLRFAKGTSMQLRADYRAPQKWVQGRMKSMSGVDVAVRQDVLKGKGSIMFNVRDVFNTRKFRMENDLPTQFIRMENRWMPRTFMLTFSYRFGVQDLNKKNNQQEGGGVEEDMGGGF</sequence>
<dbReference type="Gene3D" id="2.40.170.20">
    <property type="entry name" value="TonB-dependent receptor, beta-barrel domain"/>
    <property type="match status" value="1"/>
</dbReference>
<organism evidence="6 7">
    <name type="scientific">Sphingobacterium allocomposti</name>
    <dbReference type="NCBI Taxonomy" id="415956"/>
    <lineage>
        <taxon>Bacteria</taxon>
        <taxon>Pseudomonadati</taxon>
        <taxon>Bacteroidota</taxon>
        <taxon>Sphingobacteriia</taxon>
        <taxon>Sphingobacteriales</taxon>
        <taxon>Sphingobacteriaceae</taxon>
        <taxon>Sphingobacterium</taxon>
    </lineage>
</organism>
<comment type="caution">
    <text evidence="6">The sequence shown here is derived from an EMBL/GenBank/DDBJ whole genome shotgun (WGS) entry which is preliminary data.</text>
</comment>
<keyword evidence="6" id="KW-0675">Receptor</keyword>
<reference evidence="6 7" key="1">
    <citation type="submission" date="2019-07" db="EMBL/GenBank/DDBJ databases">
        <title>Genomic Encyclopedia of Archaeal and Bacterial Type Strains, Phase II (KMG-II): from individual species to whole genera.</title>
        <authorList>
            <person name="Goeker M."/>
        </authorList>
    </citation>
    <scope>NUCLEOTIDE SEQUENCE [LARGE SCALE GENOMIC DNA]</scope>
    <source>
        <strain evidence="6 7">DSM 18850</strain>
    </source>
</reference>
<dbReference type="InterPro" id="IPR008969">
    <property type="entry name" value="CarboxyPept-like_regulatory"/>
</dbReference>
<evidence type="ECO:0000256" key="4">
    <source>
        <dbReference type="SAM" id="SignalP"/>
    </source>
</evidence>
<dbReference type="Gene3D" id="2.60.40.1120">
    <property type="entry name" value="Carboxypeptidase-like, regulatory domain"/>
    <property type="match status" value="1"/>
</dbReference>
<dbReference type="Gene3D" id="2.170.130.10">
    <property type="entry name" value="TonB-dependent receptor, plug domain"/>
    <property type="match status" value="1"/>
</dbReference>
<evidence type="ECO:0000256" key="3">
    <source>
        <dbReference type="ARBA" id="ARBA00023237"/>
    </source>
</evidence>
<evidence type="ECO:0000313" key="6">
    <source>
        <dbReference type="EMBL" id="TYP87274.1"/>
    </source>
</evidence>
<evidence type="ECO:0000256" key="2">
    <source>
        <dbReference type="ARBA" id="ARBA00023136"/>
    </source>
</evidence>
<protein>
    <submittedName>
        <fullName evidence="6">Outer membrane receptor protein involved in Fe transport</fullName>
    </submittedName>
</protein>
<gene>
    <name evidence="6" type="ORF">BC792_1392</name>
</gene>